<proteinExistence type="predicted"/>
<evidence type="ECO:0000256" key="1">
    <source>
        <dbReference type="ARBA" id="ARBA00023268"/>
    </source>
</evidence>
<dbReference type="Gene3D" id="3.30.70.270">
    <property type="match status" value="1"/>
</dbReference>
<reference evidence="4" key="1">
    <citation type="submission" date="2017-03" db="EMBL/GenBank/DDBJ databases">
        <title>Phytopthora megakarya and P. palmivora, two closely related causual agents of cacao black pod achieved similar genome size and gene model numbers by different mechanisms.</title>
        <authorList>
            <person name="Ali S."/>
            <person name="Shao J."/>
            <person name="Larry D.J."/>
            <person name="Kronmiller B."/>
            <person name="Shen D."/>
            <person name="Strem M.D."/>
            <person name="Melnick R.L."/>
            <person name="Guiltinan M.J."/>
            <person name="Tyler B.M."/>
            <person name="Meinhardt L.W."/>
            <person name="Bailey B.A."/>
        </authorList>
    </citation>
    <scope>NUCLEOTIDE SEQUENCE [LARGE SCALE GENOMIC DNA]</scope>
    <source>
        <strain evidence="4">zdho120</strain>
    </source>
</reference>
<dbReference type="InterPro" id="IPR043128">
    <property type="entry name" value="Rev_trsase/Diguanyl_cyclase"/>
</dbReference>
<dbReference type="PANTHER" id="PTHR37984">
    <property type="entry name" value="PROTEIN CBG26694"/>
    <property type="match status" value="1"/>
</dbReference>
<dbReference type="Proteomes" id="UP000198211">
    <property type="component" value="Unassembled WGS sequence"/>
</dbReference>
<dbReference type="SUPFAM" id="SSF56672">
    <property type="entry name" value="DNA/RNA polymerases"/>
    <property type="match status" value="1"/>
</dbReference>
<dbReference type="STRING" id="4795.A0A225USP5"/>
<dbReference type="Gene3D" id="3.10.20.370">
    <property type="match status" value="1"/>
</dbReference>
<name>A0A225USP5_9STRA</name>
<accession>A0A225USP5</accession>
<dbReference type="Pfam" id="PF17919">
    <property type="entry name" value="RT_RNaseH_2"/>
    <property type="match status" value="1"/>
</dbReference>
<dbReference type="InterPro" id="IPR043502">
    <property type="entry name" value="DNA/RNA_pol_sf"/>
</dbReference>
<keyword evidence="4" id="KW-1185">Reference proteome</keyword>
<gene>
    <name evidence="3" type="ORF">PHMEG_00034847</name>
</gene>
<comment type="caution">
    <text evidence="3">The sequence shown here is derived from an EMBL/GenBank/DDBJ whole genome shotgun (WGS) entry which is preliminary data.</text>
</comment>
<organism evidence="3 4">
    <name type="scientific">Phytophthora megakarya</name>
    <dbReference type="NCBI Taxonomy" id="4795"/>
    <lineage>
        <taxon>Eukaryota</taxon>
        <taxon>Sar</taxon>
        <taxon>Stramenopiles</taxon>
        <taxon>Oomycota</taxon>
        <taxon>Peronosporomycetes</taxon>
        <taxon>Peronosporales</taxon>
        <taxon>Peronosporaceae</taxon>
        <taxon>Phytophthora</taxon>
    </lineage>
</organism>
<dbReference type="OrthoDB" id="124617at2759"/>
<dbReference type="FunFam" id="3.30.70.270:FF:000020">
    <property type="entry name" value="Transposon Tf2-6 polyprotein-like Protein"/>
    <property type="match status" value="1"/>
</dbReference>
<dbReference type="InterPro" id="IPR041577">
    <property type="entry name" value="RT_RNaseH_2"/>
</dbReference>
<sequence>MRSMEYLGHELSAEGVRPLDRLINAVRDFPTSVDAKKTKRFVHLAGYYRRFVKNFGTLIAPLTKLLRKNADFTWNEDQTRAFEQIKSILTTKPLLLYPYFSRPFRLFTDASVVGLGACLMQDHGSGYQPIAYASKVLSMTESKYGISELECLAVVCGR</sequence>
<keyword evidence="1" id="KW-0511">Multifunctional enzyme</keyword>
<evidence type="ECO:0000313" key="4">
    <source>
        <dbReference type="Proteomes" id="UP000198211"/>
    </source>
</evidence>
<dbReference type="GO" id="GO:0003824">
    <property type="term" value="F:catalytic activity"/>
    <property type="evidence" value="ECO:0007669"/>
    <property type="project" value="UniProtKB-KW"/>
</dbReference>
<evidence type="ECO:0000313" key="3">
    <source>
        <dbReference type="EMBL" id="OWY95209.1"/>
    </source>
</evidence>
<evidence type="ECO:0000259" key="2">
    <source>
        <dbReference type="Pfam" id="PF17919"/>
    </source>
</evidence>
<feature type="domain" description="Reverse transcriptase/retrotransposon-derived protein RNase H-like" evidence="2">
    <location>
        <begin position="74"/>
        <end position="155"/>
    </location>
</feature>
<dbReference type="AlphaFoldDB" id="A0A225USP5"/>
<protein>
    <submittedName>
        <fullName evidence="3">Gag-pol fusion protein</fullName>
    </submittedName>
</protein>
<dbReference type="InterPro" id="IPR050951">
    <property type="entry name" value="Retrovirus_Pol_polyprotein"/>
</dbReference>
<dbReference type="PANTHER" id="PTHR37984:SF5">
    <property type="entry name" value="PROTEIN NYNRIN-LIKE"/>
    <property type="match status" value="1"/>
</dbReference>
<dbReference type="EMBL" id="NBNE01013257">
    <property type="protein sequence ID" value="OWY95209.1"/>
    <property type="molecule type" value="Genomic_DNA"/>
</dbReference>